<evidence type="ECO:0000259" key="2">
    <source>
        <dbReference type="PROSITE" id="PS51762"/>
    </source>
</evidence>
<evidence type="ECO:0000256" key="1">
    <source>
        <dbReference type="SAM" id="SignalP"/>
    </source>
</evidence>
<proteinExistence type="predicted"/>
<protein>
    <submittedName>
        <fullName evidence="3">Concanavalin A-like lectin/glucanase domain-containing protein</fullName>
    </submittedName>
</protein>
<dbReference type="GO" id="GO:0005975">
    <property type="term" value="P:carbohydrate metabolic process"/>
    <property type="evidence" value="ECO:0007669"/>
    <property type="project" value="InterPro"/>
</dbReference>
<dbReference type="InterPro" id="IPR013320">
    <property type="entry name" value="ConA-like_dom_sf"/>
</dbReference>
<feature type="domain" description="GH16" evidence="2">
    <location>
        <begin position="27"/>
        <end position="270"/>
    </location>
</feature>
<dbReference type="InterPro" id="IPR000757">
    <property type="entry name" value="Beta-glucanase-like"/>
</dbReference>
<dbReference type="PANTHER" id="PTHR10963">
    <property type="entry name" value="GLYCOSYL HYDROLASE-RELATED"/>
    <property type="match status" value="1"/>
</dbReference>
<evidence type="ECO:0000313" key="4">
    <source>
        <dbReference type="Proteomes" id="UP001278766"/>
    </source>
</evidence>
<dbReference type="Pfam" id="PF00722">
    <property type="entry name" value="Glyco_hydro_16"/>
    <property type="match status" value="1"/>
</dbReference>
<dbReference type="Proteomes" id="UP001278766">
    <property type="component" value="Unassembled WGS sequence"/>
</dbReference>
<dbReference type="CDD" id="cd02182">
    <property type="entry name" value="GH16_Strep_laminarinase_like"/>
    <property type="match status" value="1"/>
</dbReference>
<accession>A0AAE0HQU5</accession>
<gene>
    <name evidence="3" type="ORF">B0H64DRAFT_437280</name>
</gene>
<evidence type="ECO:0000313" key="3">
    <source>
        <dbReference type="EMBL" id="KAK3300096.1"/>
    </source>
</evidence>
<keyword evidence="1" id="KW-0732">Signal</keyword>
<keyword evidence="4" id="KW-1185">Reference proteome</keyword>
<dbReference type="SUPFAM" id="SSF49899">
    <property type="entry name" value="Concanavalin A-like lectins/glucanases"/>
    <property type="match status" value="1"/>
</dbReference>
<dbReference type="GO" id="GO:0004553">
    <property type="term" value="F:hydrolase activity, hydrolyzing O-glycosyl compounds"/>
    <property type="evidence" value="ECO:0007669"/>
    <property type="project" value="InterPro"/>
</dbReference>
<dbReference type="PROSITE" id="PS51762">
    <property type="entry name" value="GH16_2"/>
    <property type="match status" value="1"/>
</dbReference>
<feature type="signal peptide" evidence="1">
    <location>
        <begin position="1"/>
        <end position="17"/>
    </location>
</feature>
<reference evidence="3" key="1">
    <citation type="journal article" date="2023" name="Mol. Phylogenet. Evol.">
        <title>Genome-scale phylogeny and comparative genomics of the fungal order Sordariales.</title>
        <authorList>
            <person name="Hensen N."/>
            <person name="Bonometti L."/>
            <person name="Westerberg I."/>
            <person name="Brannstrom I.O."/>
            <person name="Guillou S."/>
            <person name="Cros-Aarteil S."/>
            <person name="Calhoun S."/>
            <person name="Haridas S."/>
            <person name="Kuo A."/>
            <person name="Mondo S."/>
            <person name="Pangilinan J."/>
            <person name="Riley R."/>
            <person name="LaButti K."/>
            <person name="Andreopoulos B."/>
            <person name="Lipzen A."/>
            <person name="Chen C."/>
            <person name="Yan M."/>
            <person name="Daum C."/>
            <person name="Ng V."/>
            <person name="Clum A."/>
            <person name="Steindorff A."/>
            <person name="Ohm R.A."/>
            <person name="Martin F."/>
            <person name="Silar P."/>
            <person name="Natvig D.O."/>
            <person name="Lalanne C."/>
            <person name="Gautier V."/>
            <person name="Ament-Velasquez S.L."/>
            <person name="Kruys A."/>
            <person name="Hutchinson M.I."/>
            <person name="Powell A.J."/>
            <person name="Barry K."/>
            <person name="Miller A.N."/>
            <person name="Grigoriev I.V."/>
            <person name="Debuchy R."/>
            <person name="Gladieux P."/>
            <person name="Hiltunen Thoren M."/>
            <person name="Johannesson H."/>
        </authorList>
    </citation>
    <scope>NUCLEOTIDE SEQUENCE</scope>
    <source>
        <strain evidence="3">CBS 168.71</strain>
    </source>
</reference>
<sequence length="270" mass="30001">MVALNPLLLFGLAGFAGFNVDKLITFDGEAGQAVSTDEWNVITDVHYNNEVQEYTTSTDNMHHSGNGTLLVIPLRSDDGQWTSGRIESTATYEPADKKVTRFQSFLRFGDSPKEKQQGIWPAFWTLGASSREQGIPWPECGELDIMERKNGESVGHGTPHCGPGDSPCSSLTKSVKLADNGWHTWAIEVDRTDGDWKKQTIRWLLDGEEYNKVMGEDMEKKEIWESVAHQPHYFILNVAVGGNWPGPPNDKTADGMDNVLEVKYIAVGSK</sequence>
<dbReference type="InterPro" id="IPR050546">
    <property type="entry name" value="Glycosyl_Hydrlase_16"/>
</dbReference>
<reference evidence="3" key="2">
    <citation type="submission" date="2023-06" db="EMBL/GenBank/DDBJ databases">
        <authorList>
            <consortium name="Lawrence Berkeley National Laboratory"/>
            <person name="Haridas S."/>
            <person name="Hensen N."/>
            <person name="Bonometti L."/>
            <person name="Westerberg I."/>
            <person name="Brannstrom I.O."/>
            <person name="Guillou S."/>
            <person name="Cros-Aarteil S."/>
            <person name="Calhoun S."/>
            <person name="Kuo A."/>
            <person name="Mondo S."/>
            <person name="Pangilinan J."/>
            <person name="Riley R."/>
            <person name="Labutti K."/>
            <person name="Andreopoulos B."/>
            <person name="Lipzen A."/>
            <person name="Chen C."/>
            <person name="Yanf M."/>
            <person name="Daum C."/>
            <person name="Ng V."/>
            <person name="Clum A."/>
            <person name="Steindorff A."/>
            <person name="Ohm R."/>
            <person name="Martin F."/>
            <person name="Silar P."/>
            <person name="Natvig D."/>
            <person name="Lalanne C."/>
            <person name="Gautier V."/>
            <person name="Ament-Velasquez S.L."/>
            <person name="Kruys A."/>
            <person name="Hutchinson M.I."/>
            <person name="Powell A.J."/>
            <person name="Barry K."/>
            <person name="Miller A.N."/>
            <person name="Grigoriev I.V."/>
            <person name="Debuchy R."/>
            <person name="Gladieux P."/>
            <person name="Thoren M.H."/>
            <person name="Johannesson H."/>
        </authorList>
    </citation>
    <scope>NUCLEOTIDE SEQUENCE</scope>
    <source>
        <strain evidence="3">CBS 168.71</strain>
    </source>
</reference>
<comment type="caution">
    <text evidence="3">The sequence shown here is derived from an EMBL/GenBank/DDBJ whole genome shotgun (WGS) entry which is preliminary data.</text>
</comment>
<dbReference type="GeneID" id="87843182"/>
<feature type="chain" id="PRO_5042025425" evidence="1">
    <location>
        <begin position="18"/>
        <end position="270"/>
    </location>
</feature>
<dbReference type="RefSeq" id="XP_062663610.1">
    <property type="nucleotide sequence ID" value="XM_062806234.1"/>
</dbReference>
<name>A0AAE0HQU5_9PEZI</name>
<dbReference type="AlphaFoldDB" id="A0AAE0HQU5"/>
<dbReference type="EMBL" id="JAUEPN010000001">
    <property type="protein sequence ID" value="KAK3300096.1"/>
    <property type="molecule type" value="Genomic_DNA"/>
</dbReference>
<dbReference type="Gene3D" id="2.60.120.200">
    <property type="match status" value="1"/>
</dbReference>
<organism evidence="3 4">
    <name type="scientific">Chaetomium fimeti</name>
    <dbReference type="NCBI Taxonomy" id="1854472"/>
    <lineage>
        <taxon>Eukaryota</taxon>
        <taxon>Fungi</taxon>
        <taxon>Dikarya</taxon>
        <taxon>Ascomycota</taxon>
        <taxon>Pezizomycotina</taxon>
        <taxon>Sordariomycetes</taxon>
        <taxon>Sordariomycetidae</taxon>
        <taxon>Sordariales</taxon>
        <taxon>Chaetomiaceae</taxon>
        <taxon>Chaetomium</taxon>
    </lineage>
</organism>
<dbReference type="PANTHER" id="PTHR10963:SF60">
    <property type="entry name" value="GRAM-NEGATIVE BACTERIA-BINDING PROTEIN 1-RELATED"/>
    <property type="match status" value="1"/>
</dbReference>